<reference evidence="5 6" key="1">
    <citation type="submission" date="2017-09" db="EMBL/GenBank/DDBJ databases">
        <title>Depth-based differentiation of microbial function through sediment-hosted aquifers and enrichment of novel symbionts in the deep terrestrial subsurface.</title>
        <authorList>
            <person name="Probst A.J."/>
            <person name="Ladd B."/>
            <person name="Jarett J.K."/>
            <person name="Geller-Mcgrath D.E."/>
            <person name="Sieber C.M."/>
            <person name="Emerson J.B."/>
            <person name="Anantharaman K."/>
            <person name="Thomas B.C."/>
            <person name="Malmstrom R."/>
            <person name="Stieglmeier M."/>
            <person name="Klingl A."/>
            <person name="Woyke T."/>
            <person name="Ryan C.M."/>
            <person name="Banfield J.F."/>
        </authorList>
    </citation>
    <scope>NUCLEOTIDE SEQUENCE [LARGE SCALE GENOMIC DNA]</scope>
    <source>
        <strain evidence="5">CG11_big_fil_rev_8_21_14_0_20_42_13</strain>
    </source>
</reference>
<dbReference type="Pfam" id="PF06165">
    <property type="entry name" value="GH94_b-supersand"/>
    <property type="match status" value="1"/>
</dbReference>
<evidence type="ECO:0000256" key="2">
    <source>
        <dbReference type="ARBA" id="ARBA00022679"/>
    </source>
</evidence>
<dbReference type="GO" id="GO:0005975">
    <property type="term" value="P:carbohydrate metabolic process"/>
    <property type="evidence" value="ECO:0007669"/>
    <property type="project" value="InterPro"/>
</dbReference>
<comment type="caution">
    <text evidence="5">The sequence shown here is derived from an EMBL/GenBank/DDBJ whole genome shotgun (WGS) entry which is preliminary data.</text>
</comment>
<keyword evidence="2" id="KW-0808">Transferase</keyword>
<name>A0A2H0LY55_9BACT</name>
<accession>A0A2H0LY55</accession>
<dbReference type="AlphaFoldDB" id="A0A2H0LY55"/>
<dbReference type="GO" id="GO:0030246">
    <property type="term" value="F:carbohydrate binding"/>
    <property type="evidence" value="ECO:0007669"/>
    <property type="project" value="InterPro"/>
</dbReference>
<sequence length="820" mass="94259">MRNKYGHFSKDGLEFIITNPVLPTPWINYLTNEKYCAIISHTAGGYSFYRDCRTDRILRWAPDYKNFDRPGRYIYAKEIKSQRARESKSQKIWSLTYQPLRVKPDFFEARHGLGYTVITTKHSGVKSEITYFVPSDDECEIWLVSLTNESNKEKNLELYPYIEWLVGDYQEELRYRNIMNLYNRMWYDKAHKLIFGWKTAFWQGMNIKEFKNYAFFASSLDVKGFATRKGDFLGRYNTEERPEAILEAKFKNSVLCSGEDGIACFKHAFKIAPKESKEFVIILGECEGQNNAVKLAEKYRDLSRAKYALAETKNIWKKRIVDNIVVKTPDKDFDNMVNIWVKYQIYICNFWSRSPSYYHEGSGGRGYRDSAQDSEAIVSINHGLTRKKILQIASLIRRDGTSAPGWSDTTGPAGHRPNKDHQIWLTATVCSYIQETGDKDILFEYVPYLKDKWLNGWDTDVNFKGGPTIDGEGTLFEHLEKNLNYCFNDVGERGLPKIGHADWNDAIDAAGKKHKGESVWLAQGLVRSLKFFAELASFVGKNEKAHEFLNKAKTMAERINEICWDGQWYTRGFTDEGIAYGTKNYEAGKIFLNTQSWAILSEVAEGRRLSNILKSVDKYLDGPHGLALFYPAYRKFHPELGRISMFSEGTKENAAIFAHAAHFMVVAYCMSGRGTCAYESMLKIMPNKQKDYDCYKAEPYVYAEYLVGPESPYRYGEGQFTWITGTSGWAFMAATEWLLGVRRDFEGLRIDPCIPKSWKSCSLRRPFRGAIYDIEIDNKAGVEKGVKELYVDGEIVYGNLIKPHSDGKVHKVKVTMGGKQ</sequence>
<evidence type="ECO:0000313" key="5">
    <source>
        <dbReference type="EMBL" id="PIQ89316.1"/>
    </source>
</evidence>
<dbReference type="InterPro" id="IPR052047">
    <property type="entry name" value="GH94_Enzymes"/>
</dbReference>
<dbReference type="EMBL" id="PCWA01000052">
    <property type="protein sequence ID" value="PIQ89316.1"/>
    <property type="molecule type" value="Genomic_DNA"/>
</dbReference>
<dbReference type="SMART" id="SM01068">
    <property type="entry name" value="CBM_X"/>
    <property type="match status" value="1"/>
</dbReference>
<dbReference type="Pfam" id="PF17167">
    <property type="entry name" value="Glyco_hydro_94"/>
    <property type="match status" value="1"/>
</dbReference>
<dbReference type="InterPro" id="IPR037018">
    <property type="entry name" value="GH65_N"/>
</dbReference>
<gene>
    <name evidence="5" type="ORF">COV72_03750</name>
</gene>
<dbReference type="PANTHER" id="PTHR37469:SF2">
    <property type="entry name" value="CELLOBIONIC ACID PHOSPHORYLASE"/>
    <property type="match status" value="1"/>
</dbReference>
<keyword evidence="1" id="KW-0328">Glycosyltransferase</keyword>
<dbReference type="Gene3D" id="2.60.420.10">
    <property type="entry name" value="Maltose phosphorylase, domain 3"/>
    <property type="match status" value="1"/>
</dbReference>
<dbReference type="InterPro" id="IPR011013">
    <property type="entry name" value="Gal_mutarotase_sf_dom"/>
</dbReference>
<dbReference type="SUPFAM" id="SSF48208">
    <property type="entry name" value="Six-hairpin glycosidases"/>
    <property type="match status" value="1"/>
</dbReference>
<dbReference type="InterPro" id="IPR008928">
    <property type="entry name" value="6-hairpin_glycosidase_sf"/>
</dbReference>
<dbReference type="GO" id="GO:0016757">
    <property type="term" value="F:glycosyltransferase activity"/>
    <property type="evidence" value="ECO:0007669"/>
    <property type="project" value="UniProtKB-KW"/>
</dbReference>
<feature type="domain" description="Glycosyl hydrolase 94 supersandwich" evidence="3">
    <location>
        <begin position="14"/>
        <end position="301"/>
    </location>
</feature>
<dbReference type="Gene3D" id="2.70.98.40">
    <property type="entry name" value="Glycoside hydrolase, family 65, N-terminal domain"/>
    <property type="match status" value="1"/>
</dbReference>
<dbReference type="InterPro" id="IPR010383">
    <property type="entry name" value="Glyco_hydrolase_94_b-supersand"/>
</dbReference>
<dbReference type="Gene3D" id="1.50.10.10">
    <property type="match status" value="1"/>
</dbReference>
<evidence type="ECO:0000256" key="1">
    <source>
        <dbReference type="ARBA" id="ARBA00022676"/>
    </source>
</evidence>
<dbReference type="Proteomes" id="UP000229641">
    <property type="component" value="Unassembled WGS sequence"/>
</dbReference>
<dbReference type="PANTHER" id="PTHR37469">
    <property type="entry name" value="CELLOBIONIC ACID PHOSPHORYLASE-RELATED"/>
    <property type="match status" value="1"/>
</dbReference>
<evidence type="ECO:0000259" key="4">
    <source>
        <dbReference type="Pfam" id="PF17167"/>
    </source>
</evidence>
<proteinExistence type="predicted"/>
<dbReference type="InterPro" id="IPR012341">
    <property type="entry name" value="6hp_glycosidase-like_sf"/>
</dbReference>
<protein>
    <submittedName>
        <fullName evidence="5">Uncharacterized protein</fullName>
    </submittedName>
</protein>
<evidence type="ECO:0000259" key="3">
    <source>
        <dbReference type="Pfam" id="PF06165"/>
    </source>
</evidence>
<organism evidence="5 6">
    <name type="scientific">Candidatus Ghiorseimicrobium undicola</name>
    <dbReference type="NCBI Taxonomy" id="1974746"/>
    <lineage>
        <taxon>Bacteria</taxon>
        <taxon>Pseudomonadati</taxon>
        <taxon>Candidatus Omnitrophota</taxon>
        <taxon>Candidatus Ghiorseimicrobium</taxon>
    </lineage>
</organism>
<feature type="domain" description="Glycosyl hydrolase 94 catalytic" evidence="4">
    <location>
        <begin position="316"/>
        <end position="740"/>
    </location>
</feature>
<evidence type="ECO:0000313" key="6">
    <source>
        <dbReference type="Proteomes" id="UP000229641"/>
    </source>
</evidence>
<dbReference type="InterPro" id="IPR033432">
    <property type="entry name" value="GH94_catalytic"/>
</dbReference>
<dbReference type="SUPFAM" id="SSF74650">
    <property type="entry name" value="Galactose mutarotase-like"/>
    <property type="match status" value="1"/>
</dbReference>